<dbReference type="RefSeq" id="WP_232594319.1">
    <property type="nucleotide sequence ID" value="NZ_BSPD01000007.1"/>
</dbReference>
<gene>
    <name evidence="2" type="ORF">GCM10007877_02240</name>
</gene>
<feature type="compositionally biased region" description="Polar residues" evidence="1">
    <location>
        <begin position="269"/>
        <end position="284"/>
    </location>
</feature>
<accession>A0AA37T3E0</accession>
<evidence type="ECO:0000313" key="2">
    <source>
        <dbReference type="EMBL" id="GLS24512.1"/>
    </source>
</evidence>
<evidence type="ECO:0000256" key="1">
    <source>
        <dbReference type="SAM" id="MobiDB-lite"/>
    </source>
</evidence>
<proteinExistence type="predicted"/>
<sequence length="592" mass="66228">MDDASHARKPQAVPSEHPSSQKTDTWLRKIQKSSTLLLPGHRDRLLQALSRKAANANNIADAVAKDLALSAWVFTKTHRLMAANPNGQSESHNLAHAISLLGIPALEEQVRRSQEHNPKALQANLGLCNAFVDAELVQTLWSTLSSPNLSTSPIKPIGEPHLHQSQNQSGQSLSGVNINAAILFSAPLWQLWHIQPGAMLERERRFIAFQRSPVQVEKQLFQCTLAQICNHYFSDSPLSHVCADAWAFIGTLQQNPFAQQRHIIGDFTTPDSPQRSTAPESLQHRSSQCLALTYLWVRSLRTHPQHPHTQRWQHWLANQLTPPLEGNDAHQHEWLHKLWINTITQYTLAPQFPLEAHPARHLISHGGTVDYLSPLRDAPLQAEGHQTTAPAQAIAISKTTSKTTLKTETITPKSTAKTRNSIVLSQLQKRLKNGMPTLHSLMHALVSGLHEGLGLEVCTLALLNSQRDTLRWYYYQGVTRDDELIQTSLPFPNATGEVFNQLLDSDPPEANQASALSSRYLQAVQWQHLKKSLPAPLHAFERHGTLSLVPIRHYQKAIGILMATPTTPSEHKRIIQFSALTTSALQRLRRRQ</sequence>
<protein>
    <recommendedName>
        <fullName evidence="4">GAF domain-containing protein</fullName>
    </recommendedName>
</protein>
<feature type="region of interest" description="Disordered" evidence="1">
    <location>
        <begin position="265"/>
        <end position="284"/>
    </location>
</feature>
<dbReference type="AlphaFoldDB" id="A0AA37T3E0"/>
<comment type="caution">
    <text evidence="2">The sequence shown here is derived from an EMBL/GenBank/DDBJ whole genome shotgun (WGS) entry which is preliminary data.</text>
</comment>
<evidence type="ECO:0000313" key="3">
    <source>
        <dbReference type="Proteomes" id="UP001156870"/>
    </source>
</evidence>
<name>A0AA37T3E0_9GAMM</name>
<evidence type="ECO:0008006" key="4">
    <source>
        <dbReference type="Google" id="ProtNLM"/>
    </source>
</evidence>
<organism evidence="2 3">
    <name type="scientific">Marinibactrum halimedae</name>
    <dbReference type="NCBI Taxonomy" id="1444977"/>
    <lineage>
        <taxon>Bacteria</taxon>
        <taxon>Pseudomonadati</taxon>
        <taxon>Pseudomonadota</taxon>
        <taxon>Gammaproteobacteria</taxon>
        <taxon>Cellvibrionales</taxon>
        <taxon>Cellvibrionaceae</taxon>
        <taxon>Marinibactrum</taxon>
    </lineage>
</organism>
<reference evidence="2 3" key="1">
    <citation type="journal article" date="2014" name="Int. J. Syst. Evol. Microbiol.">
        <title>Complete genome sequence of Corynebacterium casei LMG S-19264T (=DSM 44701T), isolated from a smear-ripened cheese.</title>
        <authorList>
            <consortium name="US DOE Joint Genome Institute (JGI-PGF)"/>
            <person name="Walter F."/>
            <person name="Albersmeier A."/>
            <person name="Kalinowski J."/>
            <person name="Ruckert C."/>
        </authorList>
    </citation>
    <scope>NUCLEOTIDE SEQUENCE [LARGE SCALE GENOMIC DNA]</scope>
    <source>
        <strain evidence="2 3">NBRC 110095</strain>
    </source>
</reference>
<feature type="region of interest" description="Disordered" evidence="1">
    <location>
        <begin position="1"/>
        <end position="24"/>
    </location>
</feature>
<dbReference type="Proteomes" id="UP001156870">
    <property type="component" value="Unassembled WGS sequence"/>
</dbReference>
<dbReference type="EMBL" id="BSPD01000007">
    <property type="protein sequence ID" value="GLS24512.1"/>
    <property type="molecule type" value="Genomic_DNA"/>
</dbReference>
<keyword evidence="3" id="KW-1185">Reference proteome</keyword>
<dbReference type="SUPFAM" id="SSF55781">
    <property type="entry name" value="GAF domain-like"/>
    <property type="match status" value="1"/>
</dbReference>